<organism evidence="2 3">
    <name type="scientific">Portunus trituberculatus</name>
    <name type="common">Swimming crab</name>
    <name type="synonym">Neptunus trituberculatus</name>
    <dbReference type="NCBI Taxonomy" id="210409"/>
    <lineage>
        <taxon>Eukaryota</taxon>
        <taxon>Metazoa</taxon>
        <taxon>Ecdysozoa</taxon>
        <taxon>Arthropoda</taxon>
        <taxon>Crustacea</taxon>
        <taxon>Multicrustacea</taxon>
        <taxon>Malacostraca</taxon>
        <taxon>Eumalacostraca</taxon>
        <taxon>Eucarida</taxon>
        <taxon>Decapoda</taxon>
        <taxon>Pleocyemata</taxon>
        <taxon>Brachyura</taxon>
        <taxon>Eubrachyura</taxon>
        <taxon>Portunoidea</taxon>
        <taxon>Portunidae</taxon>
        <taxon>Portuninae</taxon>
        <taxon>Portunus</taxon>
    </lineage>
</organism>
<dbReference type="EMBL" id="VSRR010086007">
    <property type="protein sequence ID" value="MPC90914.1"/>
    <property type="molecule type" value="Genomic_DNA"/>
</dbReference>
<evidence type="ECO:0000313" key="2">
    <source>
        <dbReference type="EMBL" id="MPC90914.1"/>
    </source>
</evidence>
<feature type="compositionally biased region" description="Gly residues" evidence="1">
    <location>
        <begin position="52"/>
        <end position="62"/>
    </location>
</feature>
<dbReference type="AlphaFoldDB" id="A0A5B7JEY2"/>
<gene>
    <name evidence="2" type="ORF">E2C01_085918</name>
</gene>
<keyword evidence="3" id="KW-1185">Reference proteome</keyword>
<dbReference type="Proteomes" id="UP000324222">
    <property type="component" value="Unassembled WGS sequence"/>
</dbReference>
<reference evidence="2 3" key="1">
    <citation type="submission" date="2019-05" db="EMBL/GenBank/DDBJ databases">
        <title>Another draft genome of Portunus trituberculatus and its Hox gene families provides insights of decapod evolution.</title>
        <authorList>
            <person name="Jeong J.-H."/>
            <person name="Song I."/>
            <person name="Kim S."/>
            <person name="Choi T."/>
            <person name="Kim D."/>
            <person name="Ryu S."/>
            <person name="Kim W."/>
        </authorList>
    </citation>
    <scope>NUCLEOTIDE SEQUENCE [LARGE SCALE GENOMIC DNA]</scope>
    <source>
        <tissue evidence="2">Muscle</tissue>
    </source>
</reference>
<comment type="caution">
    <text evidence="2">The sequence shown here is derived from an EMBL/GenBank/DDBJ whole genome shotgun (WGS) entry which is preliminary data.</text>
</comment>
<evidence type="ECO:0000313" key="3">
    <source>
        <dbReference type="Proteomes" id="UP000324222"/>
    </source>
</evidence>
<proteinExistence type="predicted"/>
<name>A0A5B7JEY2_PORTR</name>
<evidence type="ECO:0000256" key="1">
    <source>
        <dbReference type="SAM" id="MobiDB-lite"/>
    </source>
</evidence>
<accession>A0A5B7JEY2</accession>
<protein>
    <submittedName>
        <fullName evidence="2">Uncharacterized protein</fullName>
    </submittedName>
</protein>
<feature type="region of interest" description="Disordered" evidence="1">
    <location>
        <begin position="44"/>
        <end position="69"/>
    </location>
</feature>
<sequence>MTHLWRHRELITENAVSFECGEVASLGGTCLGDAAPRLTCAGRVSDDSTGAVGEGGGVGGAEGKALPNTKHQLLRCRGRASSTRSLPAPNHPTLSQAEETVWVLRVKHLLSEDAPDSHTGGLMRCRPSA</sequence>